<evidence type="ECO:0000256" key="2">
    <source>
        <dbReference type="ARBA" id="ARBA00022597"/>
    </source>
</evidence>
<dbReference type="InterPro" id="IPR003439">
    <property type="entry name" value="ABC_transporter-like_ATP-bd"/>
</dbReference>
<dbReference type="PANTHER" id="PTHR43790:SF9">
    <property type="entry name" value="GALACTOFURANOSE TRANSPORTER ATP-BINDING PROTEIN YTFR"/>
    <property type="match status" value="1"/>
</dbReference>
<dbReference type="InterPro" id="IPR003593">
    <property type="entry name" value="AAA+_ATPase"/>
</dbReference>
<sequence>MTQPLLSVENISKSFPGVKALDDVTFDVFPGEVHALVGENGAGKSTLMKVLAGLHRADAGQIVYQGAPVRITSPLDARQMGILLIHQELSLSPELSVAENIYLGAWPTNAFGVLKKRKLRRDAQAALDALGLDIRPDIRVGDLSIARQQMVEIARALAFNANVVIFDEPTASLTDAEKDQLFTTIRSLKAKGVGIVYISHKMDEIFEITDRITILRDGTLQGTVWTRETDVNHITRMMIGRTLDSYFVRAKENFGDEMLRVEGLSKAGLFEDVNFAVRGGEVLGLYGLVGAGRSEVVETIFGVRDATAGTLYWQGQPAVFPTPRQAISMGLALVPESRKEQGLVLGMGGRENTSLPHLRMFSDATLMNRSRELATYEEYRSLLDIRTTGPEQPVATLSGGNQQKFVLAKWLCSGPKLIILDEPTRGIDVGSKSAIHELIAGLAEKGLAVIVISSEMPEVLGVSHRVLAMSEGHIVAEFTGDMMTEENLIDAVSHQSGPPQAGASVKTQSIGEMA</sequence>
<dbReference type="InterPro" id="IPR027417">
    <property type="entry name" value="P-loop_NTPase"/>
</dbReference>
<evidence type="ECO:0000259" key="7">
    <source>
        <dbReference type="PROSITE" id="PS50893"/>
    </source>
</evidence>
<evidence type="ECO:0000256" key="3">
    <source>
        <dbReference type="ARBA" id="ARBA00022737"/>
    </source>
</evidence>
<keyword evidence="1" id="KW-0813">Transport</keyword>
<feature type="domain" description="ABC transporter" evidence="7">
    <location>
        <begin position="248"/>
        <end position="496"/>
    </location>
</feature>
<dbReference type="InterPro" id="IPR050107">
    <property type="entry name" value="ABC_carbohydrate_import_ATPase"/>
</dbReference>
<dbReference type="SUPFAM" id="SSF52540">
    <property type="entry name" value="P-loop containing nucleoside triphosphate hydrolases"/>
    <property type="match status" value="2"/>
</dbReference>
<keyword evidence="4" id="KW-0547">Nucleotide-binding</keyword>
<name>A0ABV3TPJ8_9RHOB</name>
<comment type="caution">
    <text evidence="8">The sequence shown here is derived from an EMBL/GenBank/DDBJ whole genome shotgun (WGS) entry which is preliminary data.</text>
</comment>
<keyword evidence="2" id="KW-0762">Sugar transport</keyword>
<feature type="domain" description="ABC transporter" evidence="7">
    <location>
        <begin position="6"/>
        <end position="242"/>
    </location>
</feature>
<dbReference type="Gene3D" id="3.40.50.300">
    <property type="entry name" value="P-loop containing nucleotide triphosphate hydrolases"/>
    <property type="match status" value="2"/>
</dbReference>
<organism evidence="8 9">
    <name type="scientific">Thioclava arctica</name>
    <dbReference type="NCBI Taxonomy" id="3238301"/>
    <lineage>
        <taxon>Bacteria</taxon>
        <taxon>Pseudomonadati</taxon>
        <taxon>Pseudomonadota</taxon>
        <taxon>Alphaproteobacteria</taxon>
        <taxon>Rhodobacterales</taxon>
        <taxon>Paracoccaceae</taxon>
        <taxon>Thioclava</taxon>
    </lineage>
</organism>
<reference evidence="8 9" key="1">
    <citation type="journal article" date="2011" name="Int. J. Syst. Evol. Microbiol.">
        <title>Zhongshania antarctica gen. nov., sp. nov. and Zhongshania guokunii sp. nov., gammaproteobacteria respectively isolated from coastal attached (fast) ice and surface seawater of the Antarctic.</title>
        <authorList>
            <person name="Li H.J."/>
            <person name="Zhang X.Y."/>
            <person name="Chen C.X."/>
            <person name="Zhang Y.J."/>
            <person name="Gao Z.M."/>
            <person name="Yu Y."/>
            <person name="Chen X.L."/>
            <person name="Chen B."/>
            <person name="Zhang Y.Z."/>
        </authorList>
    </citation>
    <scope>NUCLEOTIDE SEQUENCE [LARGE SCALE GENOMIC DNA]</scope>
    <source>
        <strain evidence="8 9">15-R06ZXC-3</strain>
    </source>
</reference>
<dbReference type="PROSITE" id="PS50893">
    <property type="entry name" value="ABC_TRANSPORTER_2"/>
    <property type="match status" value="2"/>
</dbReference>
<dbReference type="InterPro" id="IPR017871">
    <property type="entry name" value="ABC_transporter-like_CS"/>
</dbReference>
<evidence type="ECO:0000313" key="9">
    <source>
        <dbReference type="Proteomes" id="UP001557465"/>
    </source>
</evidence>
<dbReference type="GO" id="GO:0005524">
    <property type="term" value="F:ATP binding"/>
    <property type="evidence" value="ECO:0007669"/>
    <property type="project" value="UniProtKB-KW"/>
</dbReference>
<dbReference type="Proteomes" id="UP001557465">
    <property type="component" value="Unassembled WGS sequence"/>
</dbReference>
<protein>
    <submittedName>
        <fullName evidence="8">Sugar ABC transporter ATP-binding protein</fullName>
    </submittedName>
</protein>
<dbReference type="PANTHER" id="PTHR43790">
    <property type="entry name" value="CARBOHYDRATE TRANSPORT ATP-BINDING PROTEIN MG119-RELATED"/>
    <property type="match status" value="1"/>
</dbReference>
<evidence type="ECO:0000256" key="4">
    <source>
        <dbReference type="ARBA" id="ARBA00022741"/>
    </source>
</evidence>
<evidence type="ECO:0000256" key="6">
    <source>
        <dbReference type="SAM" id="MobiDB-lite"/>
    </source>
</evidence>
<keyword evidence="5 8" id="KW-0067">ATP-binding</keyword>
<dbReference type="CDD" id="cd03215">
    <property type="entry name" value="ABC_Carb_Monos_II"/>
    <property type="match status" value="1"/>
</dbReference>
<dbReference type="Pfam" id="PF00005">
    <property type="entry name" value="ABC_tran"/>
    <property type="match status" value="2"/>
</dbReference>
<evidence type="ECO:0000313" key="8">
    <source>
        <dbReference type="EMBL" id="MEX1663543.1"/>
    </source>
</evidence>
<feature type="region of interest" description="Disordered" evidence="6">
    <location>
        <begin position="493"/>
        <end position="514"/>
    </location>
</feature>
<proteinExistence type="predicted"/>
<evidence type="ECO:0000256" key="5">
    <source>
        <dbReference type="ARBA" id="ARBA00022840"/>
    </source>
</evidence>
<gene>
    <name evidence="8" type="ORF">AB4874_18290</name>
</gene>
<keyword evidence="9" id="KW-1185">Reference proteome</keyword>
<evidence type="ECO:0000256" key="1">
    <source>
        <dbReference type="ARBA" id="ARBA00022448"/>
    </source>
</evidence>
<dbReference type="RefSeq" id="WP_368393064.1">
    <property type="nucleotide sequence ID" value="NZ_JBFRYC010000018.1"/>
</dbReference>
<feature type="compositionally biased region" description="Polar residues" evidence="6">
    <location>
        <begin position="505"/>
        <end position="514"/>
    </location>
</feature>
<dbReference type="EMBL" id="JBFRYC010000018">
    <property type="protein sequence ID" value="MEX1663543.1"/>
    <property type="molecule type" value="Genomic_DNA"/>
</dbReference>
<dbReference type="PROSITE" id="PS00211">
    <property type="entry name" value="ABC_TRANSPORTER_1"/>
    <property type="match status" value="1"/>
</dbReference>
<keyword evidence="3" id="KW-0677">Repeat</keyword>
<accession>A0ABV3TPJ8</accession>
<dbReference type="CDD" id="cd03216">
    <property type="entry name" value="ABC_Carb_Monos_I"/>
    <property type="match status" value="1"/>
</dbReference>
<dbReference type="SMART" id="SM00382">
    <property type="entry name" value="AAA"/>
    <property type="match status" value="2"/>
</dbReference>